<dbReference type="RefSeq" id="WP_146647143.1">
    <property type="nucleotide sequence ID" value="NZ_CP012333.1"/>
</dbReference>
<name>A0A0K1PQV5_9BACT</name>
<organism evidence="1 2">
    <name type="scientific">Labilithrix luteola</name>
    <dbReference type="NCBI Taxonomy" id="1391654"/>
    <lineage>
        <taxon>Bacteria</taxon>
        <taxon>Pseudomonadati</taxon>
        <taxon>Myxococcota</taxon>
        <taxon>Polyangia</taxon>
        <taxon>Polyangiales</taxon>
        <taxon>Labilitrichaceae</taxon>
        <taxon>Labilithrix</taxon>
    </lineage>
</organism>
<sequence length="67" mass="7349">MTATTMSSLEESRPLFIKKTPSGKLDVTLAFEVICYYSSGMNPGYVHLLLPAEAALVREGSRRQSVV</sequence>
<evidence type="ECO:0000313" key="1">
    <source>
        <dbReference type="EMBL" id="AKU95751.1"/>
    </source>
</evidence>
<dbReference type="OrthoDB" id="9763107at2"/>
<keyword evidence="2" id="KW-1185">Reference proteome</keyword>
<dbReference type="EMBL" id="CP012333">
    <property type="protein sequence ID" value="AKU95751.1"/>
    <property type="molecule type" value="Genomic_DNA"/>
</dbReference>
<dbReference type="Proteomes" id="UP000064967">
    <property type="component" value="Chromosome"/>
</dbReference>
<reference evidence="1 2" key="1">
    <citation type="submission" date="2015-08" db="EMBL/GenBank/DDBJ databases">
        <authorList>
            <person name="Babu N.S."/>
            <person name="Beckwith C.J."/>
            <person name="Beseler K.G."/>
            <person name="Brison A."/>
            <person name="Carone J.V."/>
            <person name="Caskin T.P."/>
            <person name="Diamond M."/>
            <person name="Durham M.E."/>
            <person name="Foxe J.M."/>
            <person name="Go M."/>
            <person name="Henderson B.A."/>
            <person name="Jones I.B."/>
            <person name="McGettigan J.A."/>
            <person name="Micheletti S.J."/>
            <person name="Nasrallah M.E."/>
            <person name="Ortiz D."/>
            <person name="Piller C.R."/>
            <person name="Privatt S.R."/>
            <person name="Schneider S.L."/>
            <person name="Sharp S."/>
            <person name="Smith T.C."/>
            <person name="Stanton J.D."/>
            <person name="Ullery H.E."/>
            <person name="Wilson R.J."/>
            <person name="Serrano M.G."/>
            <person name="Buck G."/>
            <person name="Lee V."/>
            <person name="Wang Y."/>
            <person name="Carvalho R."/>
            <person name="Voegtly L."/>
            <person name="Shi R."/>
            <person name="Duckworth R."/>
            <person name="Johnson A."/>
            <person name="Loviza R."/>
            <person name="Walstead R."/>
            <person name="Shah Z."/>
            <person name="Kiflezghi M."/>
            <person name="Wade K."/>
            <person name="Ball S.L."/>
            <person name="Bradley K.W."/>
            <person name="Asai D.J."/>
            <person name="Bowman C.A."/>
            <person name="Russell D.A."/>
            <person name="Pope W.H."/>
            <person name="Jacobs-Sera D."/>
            <person name="Hendrix R.W."/>
            <person name="Hatfull G.F."/>
        </authorList>
    </citation>
    <scope>NUCLEOTIDE SEQUENCE [LARGE SCALE GENOMIC DNA]</scope>
    <source>
        <strain evidence="1 2">DSM 27648</strain>
    </source>
</reference>
<evidence type="ECO:0000313" key="2">
    <source>
        <dbReference type="Proteomes" id="UP000064967"/>
    </source>
</evidence>
<dbReference type="STRING" id="1391654.AKJ09_02415"/>
<dbReference type="AlphaFoldDB" id="A0A0K1PQV5"/>
<gene>
    <name evidence="1" type="ORF">AKJ09_02415</name>
</gene>
<protein>
    <submittedName>
        <fullName evidence="1">Uncharacterized protein</fullName>
    </submittedName>
</protein>
<proteinExistence type="predicted"/>
<accession>A0A0K1PQV5</accession>
<dbReference type="KEGG" id="llu:AKJ09_02415"/>